<dbReference type="GO" id="GO:0000124">
    <property type="term" value="C:SAGA complex"/>
    <property type="evidence" value="ECO:0007669"/>
    <property type="project" value="InterPro"/>
</dbReference>
<evidence type="ECO:0000256" key="1">
    <source>
        <dbReference type="SAM" id="MobiDB-lite"/>
    </source>
</evidence>
<dbReference type="InterPro" id="IPR037804">
    <property type="entry name" value="SGF73"/>
</dbReference>
<feature type="region of interest" description="Disordered" evidence="1">
    <location>
        <begin position="113"/>
        <end position="211"/>
    </location>
</feature>
<sequence length="396" mass="43280">MSEPKIRPDDPVLKLFSQKESAHTVKLKSSSRPAPKKTVNWKERANELESLGVDEKLVRPPGAGNSPGTLVTQLDDKDISAFPTGRPLHDEPDYILCKCCKKPVIKPAAMAHIKACQKEKSDKAKERKKLRDEKAAAAAGKDKGPTADTNGDVNGDVDEKKKGAKKMTKKDTDGAKSKKRKADEPKPPKEPKAKKKKEKPAKPDPKPKGNLLVYLMKSPVDVEKQCGVPLPNGALCARSLTCKSHSMGAKRGVLGRSQPYDILLAAYQKKNHAKQQKAAINAGAPPPDEIEANNILIDSDEETELVMAAVTRSMPQPLERHILVPVRKKYQYVRMKEMLASALKPLSRPMFDGSNTGPLFDTSVPNPAARAMSGSQQGRQYPLVPQSRKGSLQMQG</sequence>
<dbReference type="AlphaFoldDB" id="A0A292PTD7"/>
<keyword evidence="4" id="KW-1185">Reference proteome</keyword>
<feature type="domain" description="SCA7" evidence="2">
    <location>
        <begin position="213"/>
        <end position="279"/>
    </location>
</feature>
<feature type="compositionally biased region" description="Basic and acidic residues" evidence="1">
    <location>
        <begin position="1"/>
        <end position="12"/>
    </location>
</feature>
<protein>
    <recommendedName>
        <fullName evidence="2">SCA7 domain-containing protein</fullName>
    </recommendedName>
</protein>
<dbReference type="PANTHER" id="PTHR47805:SF1">
    <property type="entry name" value="SAGA-ASSOCIATED FACTOR 73"/>
    <property type="match status" value="1"/>
</dbReference>
<accession>A0A292PTD7</accession>
<dbReference type="GO" id="GO:0031048">
    <property type="term" value="P:regulatory ncRNA-mediated heterochromatin formation"/>
    <property type="evidence" value="ECO:0007669"/>
    <property type="project" value="TreeGrafter"/>
</dbReference>
<dbReference type="GO" id="GO:1904802">
    <property type="term" value="P:RITS complex assembly"/>
    <property type="evidence" value="ECO:0007669"/>
    <property type="project" value="TreeGrafter"/>
</dbReference>
<name>A0A292PTD7_9PEZI</name>
<feature type="compositionally biased region" description="Basic and acidic residues" evidence="1">
    <location>
        <begin position="116"/>
        <end position="145"/>
    </location>
</feature>
<dbReference type="InterPro" id="IPR013243">
    <property type="entry name" value="SCA7_dom"/>
</dbReference>
<evidence type="ECO:0000313" key="3">
    <source>
        <dbReference type="EMBL" id="CUS09908.1"/>
    </source>
</evidence>
<proteinExistence type="predicted"/>
<reference evidence="3" key="1">
    <citation type="submission" date="2015-10" db="EMBL/GenBank/DDBJ databases">
        <authorList>
            <person name="Regsiter A."/>
            <person name="william w."/>
        </authorList>
    </citation>
    <scope>NUCLEOTIDE SEQUENCE</scope>
    <source>
        <strain evidence="3">Montdore</strain>
    </source>
</reference>
<feature type="region of interest" description="Disordered" evidence="1">
    <location>
        <begin position="354"/>
        <end position="396"/>
    </location>
</feature>
<dbReference type="PROSITE" id="PS51505">
    <property type="entry name" value="SCA7"/>
    <property type="match status" value="1"/>
</dbReference>
<dbReference type="EMBL" id="LN891066">
    <property type="protein sequence ID" value="CUS09908.1"/>
    <property type="molecule type" value="Genomic_DNA"/>
</dbReference>
<feature type="region of interest" description="Disordered" evidence="1">
    <location>
        <begin position="50"/>
        <end position="88"/>
    </location>
</feature>
<dbReference type="PANTHER" id="PTHR47805">
    <property type="entry name" value="SAGA-ASSOCIATED FACTOR 73"/>
    <property type="match status" value="1"/>
</dbReference>
<evidence type="ECO:0000313" key="4">
    <source>
        <dbReference type="Proteomes" id="UP001412239"/>
    </source>
</evidence>
<evidence type="ECO:0000259" key="2">
    <source>
        <dbReference type="PROSITE" id="PS51505"/>
    </source>
</evidence>
<feature type="compositionally biased region" description="Basic and acidic residues" evidence="1">
    <location>
        <begin position="169"/>
        <end position="191"/>
    </location>
</feature>
<dbReference type="Pfam" id="PF08313">
    <property type="entry name" value="SCA7"/>
    <property type="match status" value="1"/>
</dbReference>
<feature type="region of interest" description="Disordered" evidence="1">
    <location>
        <begin position="1"/>
        <end position="37"/>
    </location>
</feature>
<gene>
    <name evidence="3" type="ORF">GSTUAT00006044001</name>
</gene>
<dbReference type="GO" id="GO:0006357">
    <property type="term" value="P:regulation of transcription by RNA polymerase II"/>
    <property type="evidence" value="ECO:0007669"/>
    <property type="project" value="TreeGrafter"/>
</dbReference>
<dbReference type="Proteomes" id="UP001412239">
    <property type="component" value="Unassembled WGS sequence"/>
</dbReference>
<dbReference type="Gene3D" id="6.10.140.670">
    <property type="match status" value="1"/>
</dbReference>
<organism evidence="3 4">
    <name type="scientific">Tuber aestivum</name>
    <name type="common">summer truffle</name>
    <dbReference type="NCBI Taxonomy" id="59557"/>
    <lineage>
        <taxon>Eukaryota</taxon>
        <taxon>Fungi</taxon>
        <taxon>Dikarya</taxon>
        <taxon>Ascomycota</taxon>
        <taxon>Pezizomycotina</taxon>
        <taxon>Pezizomycetes</taxon>
        <taxon>Pezizales</taxon>
        <taxon>Tuberaceae</taxon>
        <taxon>Tuber</taxon>
    </lineage>
</organism>